<name>A0A1Y0I7M3_9GAMM</name>
<keyword evidence="3" id="KW-0804">Transcription</keyword>
<dbReference type="PANTHER" id="PTHR47894:SF1">
    <property type="entry name" value="HTH-TYPE TRANSCRIPTIONAL REGULATOR VQSM"/>
    <property type="match status" value="1"/>
</dbReference>
<dbReference type="SUPFAM" id="SSF46689">
    <property type="entry name" value="Homeodomain-like"/>
    <property type="match status" value="1"/>
</dbReference>
<dbReference type="InterPro" id="IPR020449">
    <property type="entry name" value="Tscrpt_reg_AraC-type_HTH"/>
</dbReference>
<reference evidence="5 6" key="1">
    <citation type="submission" date="2017-05" db="EMBL/GenBank/DDBJ databases">
        <title>Genomic insights into alkan degradation activity of Oleiphilus messinensis.</title>
        <authorList>
            <person name="Kozyavkin S.A."/>
            <person name="Slesarev A.I."/>
            <person name="Golyshin P.N."/>
            <person name="Korzhenkov A."/>
            <person name="Golyshina O.N."/>
            <person name="Toshchakov S.V."/>
        </authorList>
    </citation>
    <scope>NUCLEOTIDE SEQUENCE [LARGE SCALE GENOMIC DNA]</scope>
    <source>
        <strain evidence="5 6">ME102</strain>
    </source>
</reference>
<keyword evidence="6" id="KW-1185">Reference proteome</keyword>
<dbReference type="RefSeq" id="WP_087460605.1">
    <property type="nucleotide sequence ID" value="NZ_CP021425.1"/>
</dbReference>
<dbReference type="OrthoDB" id="5722175at2"/>
<organism evidence="5 6">
    <name type="scientific">Oleiphilus messinensis</name>
    <dbReference type="NCBI Taxonomy" id="141451"/>
    <lineage>
        <taxon>Bacteria</taxon>
        <taxon>Pseudomonadati</taxon>
        <taxon>Pseudomonadota</taxon>
        <taxon>Gammaproteobacteria</taxon>
        <taxon>Oceanospirillales</taxon>
        <taxon>Oleiphilaceae</taxon>
        <taxon>Oleiphilus</taxon>
    </lineage>
</organism>
<feature type="domain" description="HTH araC/xylS-type" evidence="4">
    <location>
        <begin position="254"/>
        <end position="353"/>
    </location>
</feature>
<dbReference type="GO" id="GO:0005829">
    <property type="term" value="C:cytosol"/>
    <property type="evidence" value="ECO:0007669"/>
    <property type="project" value="TreeGrafter"/>
</dbReference>
<keyword evidence="2" id="KW-0238">DNA-binding</keyword>
<evidence type="ECO:0000313" key="5">
    <source>
        <dbReference type="EMBL" id="ARU55505.1"/>
    </source>
</evidence>
<keyword evidence="1" id="KW-0805">Transcription regulation</keyword>
<dbReference type="Pfam" id="PF12833">
    <property type="entry name" value="HTH_18"/>
    <property type="match status" value="1"/>
</dbReference>
<dbReference type="Proteomes" id="UP000196027">
    <property type="component" value="Chromosome"/>
</dbReference>
<dbReference type="InterPro" id="IPR009057">
    <property type="entry name" value="Homeodomain-like_sf"/>
</dbReference>
<dbReference type="InterPro" id="IPR018062">
    <property type="entry name" value="HTH_AraC-typ_CS"/>
</dbReference>
<dbReference type="AlphaFoldDB" id="A0A1Y0I7M3"/>
<dbReference type="PANTHER" id="PTHR47894">
    <property type="entry name" value="HTH-TYPE TRANSCRIPTIONAL REGULATOR GADX"/>
    <property type="match status" value="1"/>
</dbReference>
<protein>
    <submittedName>
        <fullName evidence="5">AraC family transcriptional regulator</fullName>
    </submittedName>
</protein>
<accession>A0A1Y0I7M3</accession>
<proteinExistence type="predicted"/>
<dbReference type="Gene3D" id="1.10.10.60">
    <property type="entry name" value="Homeodomain-like"/>
    <property type="match status" value="1"/>
</dbReference>
<dbReference type="PROSITE" id="PS01124">
    <property type="entry name" value="HTH_ARAC_FAMILY_2"/>
    <property type="match status" value="1"/>
</dbReference>
<dbReference type="GO" id="GO:0003700">
    <property type="term" value="F:DNA-binding transcription factor activity"/>
    <property type="evidence" value="ECO:0007669"/>
    <property type="project" value="InterPro"/>
</dbReference>
<dbReference type="Pfam" id="PF12625">
    <property type="entry name" value="Arabinose_bd"/>
    <property type="match status" value="1"/>
</dbReference>
<sequence length="354" mass="39701">MFWFKKANGVMSTDPKTELKALHFPMQYVEIVESMLRQRGADAQTMLSRCGLDWSNLDTRKGVLNGEQFKQLLEICQEVADPDKPVSVQILEHVPLTAHGILGIVILTSPTLDCAMQAALRFYPVVMPAYDIHAEAIGEQVHVVIKSLADFGSVQTLLTETLLGAFNSICQFIKPELALFDLYFAHPMQFSSQGYETVADPERVFFSQPCDKIVVDKRNLGAALLTANKTTMQIFEAQLEAQIREIQHSMVYTQETRQIIRQLIRAGKIFSVDDVAFEMGSSSRTLSRHLQQEGTSYSSLVQDERIEFAEVLLLNTRKNISQVAHLAGFTNESSFSRAFKRHKGIAPSALKRIG</sequence>
<evidence type="ECO:0000256" key="2">
    <source>
        <dbReference type="ARBA" id="ARBA00023125"/>
    </source>
</evidence>
<gene>
    <name evidence="5" type="ORF">OLMES_1428</name>
</gene>
<evidence type="ECO:0000259" key="4">
    <source>
        <dbReference type="PROSITE" id="PS01124"/>
    </source>
</evidence>
<dbReference type="PRINTS" id="PR00032">
    <property type="entry name" value="HTHARAC"/>
</dbReference>
<evidence type="ECO:0000256" key="1">
    <source>
        <dbReference type="ARBA" id="ARBA00023015"/>
    </source>
</evidence>
<dbReference type="KEGG" id="ome:OLMES_1428"/>
<dbReference type="InterPro" id="IPR018060">
    <property type="entry name" value="HTH_AraC"/>
</dbReference>
<dbReference type="PROSITE" id="PS00041">
    <property type="entry name" value="HTH_ARAC_FAMILY_1"/>
    <property type="match status" value="1"/>
</dbReference>
<evidence type="ECO:0000313" key="6">
    <source>
        <dbReference type="Proteomes" id="UP000196027"/>
    </source>
</evidence>
<dbReference type="EMBL" id="CP021425">
    <property type="protein sequence ID" value="ARU55505.1"/>
    <property type="molecule type" value="Genomic_DNA"/>
</dbReference>
<dbReference type="GO" id="GO:0000976">
    <property type="term" value="F:transcription cis-regulatory region binding"/>
    <property type="evidence" value="ECO:0007669"/>
    <property type="project" value="TreeGrafter"/>
</dbReference>
<dbReference type="SMART" id="SM00342">
    <property type="entry name" value="HTH_ARAC"/>
    <property type="match status" value="1"/>
</dbReference>
<dbReference type="InterPro" id="IPR032687">
    <property type="entry name" value="AraC-type_N"/>
</dbReference>
<evidence type="ECO:0000256" key="3">
    <source>
        <dbReference type="ARBA" id="ARBA00023163"/>
    </source>
</evidence>